<dbReference type="InterPro" id="IPR011250">
    <property type="entry name" value="OMP/PagP_B-barrel"/>
</dbReference>
<dbReference type="AlphaFoldDB" id="A0A2N3PPA9"/>
<dbReference type="OrthoDB" id="5643626at2"/>
<evidence type="ECO:0000313" key="5">
    <source>
        <dbReference type="Proteomes" id="UP000233293"/>
    </source>
</evidence>
<reference evidence="5" key="1">
    <citation type="submission" date="2017-12" db="EMBL/GenBank/DDBJ databases">
        <title>Draft genome sequence of Telmatospirillum siberiense 26-4b1T, an acidotolerant peatland alphaproteobacterium potentially involved in sulfur cycling.</title>
        <authorList>
            <person name="Hausmann B."/>
            <person name="Pjevac P."/>
            <person name="Schreck K."/>
            <person name="Herbold C.W."/>
            <person name="Daims H."/>
            <person name="Wagner M."/>
            <person name="Pester M."/>
            <person name="Loy A."/>
        </authorList>
    </citation>
    <scope>NUCLEOTIDE SEQUENCE [LARGE SCALE GENOMIC DNA]</scope>
    <source>
        <strain evidence="5">26-4b1</strain>
    </source>
</reference>
<keyword evidence="5" id="KW-1185">Reference proteome</keyword>
<gene>
    <name evidence="4" type="ORF">CWS72_22495</name>
</gene>
<dbReference type="RefSeq" id="WP_101252899.1">
    <property type="nucleotide sequence ID" value="NZ_PIUM01000035.1"/>
</dbReference>
<accession>A0A2N3PPA9</accession>
<name>A0A2N3PPA9_9PROT</name>
<feature type="domain" description="Outer membrane protein beta-barrel" evidence="3">
    <location>
        <begin position="11"/>
        <end position="201"/>
    </location>
</feature>
<feature type="signal peptide" evidence="2">
    <location>
        <begin position="1"/>
        <end position="22"/>
    </location>
</feature>
<evidence type="ECO:0000256" key="1">
    <source>
        <dbReference type="ARBA" id="ARBA00022729"/>
    </source>
</evidence>
<protein>
    <recommendedName>
        <fullName evidence="3">Outer membrane protein beta-barrel domain-containing protein</fullName>
    </recommendedName>
</protein>
<dbReference type="Pfam" id="PF13505">
    <property type="entry name" value="OMP_b-brl"/>
    <property type="match status" value="1"/>
</dbReference>
<organism evidence="4 5">
    <name type="scientific">Telmatospirillum siberiense</name>
    <dbReference type="NCBI Taxonomy" id="382514"/>
    <lineage>
        <taxon>Bacteria</taxon>
        <taxon>Pseudomonadati</taxon>
        <taxon>Pseudomonadota</taxon>
        <taxon>Alphaproteobacteria</taxon>
        <taxon>Rhodospirillales</taxon>
        <taxon>Rhodospirillaceae</taxon>
        <taxon>Telmatospirillum</taxon>
    </lineage>
</organism>
<evidence type="ECO:0000256" key="2">
    <source>
        <dbReference type="SAM" id="SignalP"/>
    </source>
</evidence>
<dbReference type="InterPro" id="IPR027385">
    <property type="entry name" value="Beta-barrel_OMP"/>
</dbReference>
<dbReference type="Gene3D" id="2.40.160.20">
    <property type="match status" value="1"/>
</dbReference>
<dbReference type="EMBL" id="PIUM01000035">
    <property type="protein sequence ID" value="PKU22240.1"/>
    <property type="molecule type" value="Genomic_DNA"/>
</dbReference>
<keyword evidence="1 2" id="KW-0732">Signal</keyword>
<feature type="chain" id="PRO_5014865537" description="Outer membrane protein beta-barrel domain-containing protein" evidence="2">
    <location>
        <begin position="23"/>
        <end position="203"/>
    </location>
</feature>
<dbReference type="SUPFAM" id="SSF56925">
    <property type="entry name" value="OMPA-like"/>
    <property type="match status" value="1"/>
</dbReference>
<dbReference type="Proteomes" id="UP000233293">
    <property type="component" value="Unassembled WGS sequence"/>
</dbReference>
<comment type="caution">
    <text evidence="4">The sequence shown here is derived from an EMBL/GenBank/DDBJ whole genome shotgun (WGS) entry which is preliminary data.</text>
</comment>
<proteinExistence type="predicted"/>
<evidence type="ECO:0000259" key="3">
    <source>
        <dbReference type="Pfam" id="PF13505"/>
    </source>
</evidence>
<sequence length="203" mass="21643">MRLLIASTVSAVVILSASSAMAADANWSRVYLRLDTGGSFPTDDYDNSAIISGGVGYRFNDRLRADVTLGYRGWYGGNVVWAGPSANGAKADISSFDGLANLYYDFGKFGFFTPYVGGGMGFASNTVSNYQVFANGAQVSSSDDHTETDFAWQLSAGTAVDVAPNLAIDVGYRYFDAGSLWAGWPGKSDLTAHELQVGLRYSL</sequence>
<evidence type="ECO:0000313" key="4">
    <source>
        <dbReference type="EMBL" id="PKU22240.1"/>
    </source>
</evidence>